<feature type="compositionally biased region" description="Basic and acidic residues" evidence="13">
    <location>
        <begin position="18"/>
        <end position="32"/>
    </location>
</feature>
<dbReference type="Pfam" id="PF14578">
    <property type="entry name" value="GTP_EFTU_D4"/>
    <property type="match status" value="1"/>
</dbReference>
<dbReference type="NCBIfam" id="NF003078">
    <property type="entry name" value="PRK04004.1"/>
    <property type="match status" value="1"/>
</dbReference>
<dbReference type="InterPro" id="IPR009000">
    <property type="entry name" value="Transl_B-barrel_sf"/>
</dbReference>
<dbReference type="FunFam" id="3.40.50.10050:FF:000002">
    <property type="entry name" value="Eukaryotic translation initiation factor 5B"/>
    <property type="match status" value="1"/>
</dbReference>
<dbReference type="GO" id="GO:0005525">
    <property type="term" value="F:GTP binding"/>
    <property type="evidence" value="ECO:0007669"/>
    <property type="project" value="UniProtKB-KW"/>
</dbReference>
<dbReference type="Pfam" id="PF11987">
    <property type="entry name" value="IF-2"/>
    <property type="match status" value="1"/>
</dbReference>
<dbReference type="InterPro" id="IPR027417">
    <property type="entry name" value="P-loop_NTPase"/>
</dbReference>
<dbReference type="GO" id="GO:0003924">
    <property type="term" value="F:GTPase activity"/>
    <property type="evidence" value="ECO:0007669"/>
    <property type="project" value="InterPro"/>
</dbReference>
<evidence type="ECO:0000313" key="15">
    <source>
        <dbReference type="EMBL" id="CAD8451770.1"/>
    </source>
</evidence>
<accession>A0A7S0H2F6</accession>
<dbReference type="PANTHER" id="PTHR43381:SF4">
    <property type="entry name" value="EUKARYOTIC TRANSLATION INITIATION FACTOR 5B"/>
    <property type="match status" value="1"/>
</dbReference>
<feature type="region of interest" description="Disordered" evidence="13">
    <location>
        <begin position="125"/>
        <end position="145"/>
    </location>
</feature>
<dbReference type="Gene3D" id="1.10.150.50">
    <property type="entry name" value="Transcription Factor, Ets-1"/>
    <property type="match status" value="1"/>
</dbReference>
<reference evidence="15" key="1">
    <citation type="submission" date="2021-01" db="EMBL/GenBank/DDBJ databases">
        <authorList>
            <person name="Corre E."/>
            <person name="Pelletier E."/>
            <person name="Niang G."/>
            <person name="Scheremetjew M."/>
            <person name="Finn R."/>
            <person name="Kale V."/>
            <person name="Holt S."/>
            <person name="Cochrane G."/>
            <person name="Meng A."/>
            <person name="Brown T."/>
            <person name="Cohen L."/>
        </authorList>
    </citation>
    <scope>NUCLEOTIDE SEQUENCE</scope>
    <source>
        <strain evidence="15">CCMP2058</strain>
    </source>
</reference>
<dbReference type="SUPFAM" id="SSF52540">
    <property type="entry name" value="P-loop containing nucleoside triphosphate hydrolases"/>
    <property type="match status" value="1"/>
</dbReference>
<dbReference type="PANTHER" id="PTHR43381">
    <property type="entry name" value="TRANSLATION INITIATION FACTOR IF-2-RELATED"/>
    <property type="match status" value="1"/>
</dbReference>
<protein>
    <recommendedName>
        <fullName evidence="4">Eukaryotic translation initiation factor 5B</fullName>
        <ecNumber evidence="3">3.6.5.3</ecNumber>
    </recommendedName>
    <alternativeName>
        <fullName evidence="12">Translation initiation factor IF-2</fullName>
    </alternativeName>
</protein>
<dbReference type="PROSITE" id="PS51722">
    <property type="entry name" value="G_TR_2"/>
    <property type="match status" value="1"/>
</dbReference>
<feature type="compositionally biased region" description="Basic residues" evidence="13">
    <location>
        <begin position="491"/>
        <end position="503"/>
    </location>
</feature>
<keyword evidence="8" id="KW-0547">Nucleotide-binding</keyword>
<feature type="compositionally biased region" description="Low complexity" evidence="13">
    <location>
        <begin position="523"/>
        <end position="533"/>
    </location>
</feature>
<feature type="domain" description="Tr-type G" evidence="14">
    <location>
        <begin position="650"/>
        <end position="871"/>
    </location>
</feature>
<feature type="compositionally biased region" description="Basic residues" evidence="13">
    <location>
        <begin position="1"/>
        <end position="17"/>
    </location>
</feature>
<dbReference type="FunFam" id="2.40.30.10:FF:000026">
    <property type="entry name" value="Eukaryotic translation initiation factor 5B"/>
    <property type="match status" value="1"/>
</dbReference>
<name>A0A7S0H2F6_9EUKA</name>
<evidence type="ECO:0000256" key="13">
    <source>
        <dbReference type="SAM" id="MobiDB-lite"/>
    </source>
</evidence>
<dbReference type="AlphaFoldDB" id="A0A7S0H2F6"/>
<feature type="region of interest" description="Disordered" evidence="13">
    <location>
        <begin position="265"/>
        <end position="647"/>
    </location>
</feature>
<keyword evidence="5" id="KW-0963">Cytoplasm</keyword>
<feature type="compositionally biased region" description="Basic and acidic residues" evidence="13">
    <location>
        <begin position="341"/>
        <end position="358"/>
    </location>
</feature>
<evidence type="ECO:0000256" key="5">
    <source>
        <dbReference type="ARBA" id="ARBA00022490"/>
    </source>
</evidence>
<dbReference type="GO" id="GO:0003743">
    <property type="term" value="F:translation initiation factor activity"/>
    <property type="evidence" value="ECO:0007669"/>
    <property type="project" value="UniProtKB-KW"/>
</dbReference>
<evidence type="ECO:0000256" key="11">
    <source>
        <dbReference type="ARBA" id="ARBA00023134"/>
    </source>
</evidence>
<dbReference type="FunFam" id="2.40.30.10:FF:000013">
    <property type="entry name" value="eukaryotic translation initiation factor 5B"/>
    <property type="match status" value="1"/>
</dbReference>
<dbReference type="InterPro" id="IPR013761">
    <property type="entry name" value="SAM/pointed_sf"/>
</dbReference>
<comment type="subcellular location">
    <subcellularLocation>
        <location evidence="1">Cytoplasm</location>
    </subcellularLocation>
</comment>
<dbReference type="EC" id="3.6.5.3" evidence="3"/>
<dbReference type="SUPFAM" id="SSF50447">
    <property type="entry name" value="Translation proteins"/>
    <property type="match status" value="1"/>
</dbReference>
<feature type="compositionally biased region" description="Basic and acidic residues" evidence="13">
    <location>
        <begin position="125"/>
        <end position="134"/>
    </location>
</feature>
<keyword evidence="10" id="KW-0648">Protein biosynthesis</keyword>
<evidence type="ECO:0000259" key="14">
    <source>
        <dbReference type="PROSITE" id="PS51722"/>
    </source>
</evidence>
<evidence type="ECO:0000256" key="2">
    <source>
        <dbReference type="ARBA" id="ARBA00007733"/>
    </source>
</evidence>
<feature type="region of interest" description="Disordered" evidence="13">
    <location>
        <begin position="1"/>
        <end position="71"/>
    </location>
</feature>
<keyword evidence="6" id="KW-0396">Initiation factor</keyword>
<evidence type="ECO:0000256" key="9">
    <source>
        <dbReference type="ARBA" id="ARBA00022801"/>
    </source>
</evidence>
<evidence type="ECO:0000256" key="8">
    <source>
        <dbReference type="ARBA" id="ARBA00022741"/>
    </source>
</evidence>
<feature type="compositionally biased region" description="Basic and acidic residues" evidence="13">
    <location>
        <begin position="458"/>
        <end position="475"/>
    </location>
</feature>
<keyword evidence="9" id="KW-0378">Hydrolase</keyword>
<dbReference type="PRINTS" id="PR00315">
    <property type="entry name" value="ELONGATNFCT"/>
</dbReference>
<dbReference type="InterPro" id="IPR036925">
    <property type="entry name" value="TIF_IF2_dom3_sf"/>
</dbReference>
<evidence type="ECO:0000256" key="12">
    <source>
        <dbReference type="ARBA" id="ARBA00032478"/>
    </source>
</evidence>
<proteinExistence type="inferred from homology"/>
<feature type="compositionally biased region" description="Basic residues" evidence="13">
    <location>
        <begin position="623"/>
        <end position="645"/>
    </location>
</feature>
<feature type="compositionally biased region" description="Basic and acidic residues" evidence="13">
    <location>
        <begin position="319"/>
        <end position="330"/>
    </location>
</feature>
<keyword evidence="7" id="KW-0479">Metal-binding</keyword>
<dbReference type="Pfam" id="PF00009">
    <property type="entry name" value="GTP_EFTU"/>
    <property type="match status" value="1"/>
</dbReference>
<organism evidence="15">
    <name type="scientific">Amorphochlora amoebiformis</name>
    <dbReference type="NCBI Taxonomy" id="1561963"/>
    <lineage>
        <taxon>Eukaryota</taxon>
        <taxon>Sar</taxon>
        <taxon>Rhizaria</taxon>
        <taxon>Cercozoa</taxon>
        <taxon>Chlorarachniophyceae</taxon>
        <taxon>Amorphochlora</taxon>
    </lineage>
</organism>
<evidence type="ECO:0000256" key="6">
    <source>
        <dbReference type="ARBA" id="ARBA00022540"/>
    </source>
</evidence>
<evidence type="ECO:0000256" key="7">
    <source>
        <dbReference type="ARBA" id="ARBA00022723"/>
    </source>
</evidence>
<dbReference type="InterPro" id="IPR015760">
    <property type="entry name" value="TIF_IF2"/>
</dbReference>
<evidence type="ECO:0000256" key="4">
    <source>
        <dbReference type="ARBA" id="ARBA00013824"/>
    </source>
</evidence>
<dbReference type="InterPro" id="IPR029459">
    <property type="entry name" value="EFTU-type"/>
</dbReference>
<dbReference type="NCBIfam" id="TIGR00231">
    <property type="entry name" value="small_GTP"/>
    <property type="match status" value="1"/>
</dbReference>
<keyword evidence="11" id="KW-0342">GTP-binding</keyword>
<feature type="compositionally biased region" description="Acidic residues" evidence="13">
    <location>
        <begin position="541"/>
        <end position="583"/>
    </location>
</feature>
<dbReference type="CDD" id="cd03703">
    <property type="entry name" value="aeIF5B_II"/>
    <property type="match status" value="1"/>
</dbReference>
<dbReference type="InterPro" id="IPR000795">
    <property type="entry name" value="T_Tr_GTP-bd_dom"/>
</dbReference>
<dbReference type="InterPro" id="IPR005225">
    <property type="entry name" value="Small_GTP-bd"/>
</dbReference>
<dbReference type="Gene3D" id="3.40.50.10050">
    <property type="entry name" value="Translation initiation factor IF- 2, domain 3"/>
    <property type="match status" value="1"/>
</dbReference>
<feature type="compositionally biased region" description="Basic and acidic residues" evidence="13">
    <location>
        <begin position="394"/>
        <end position="438"/>
    </location>
</feature>
<dbReference type="Gene3D" id="2.40.30.10">
    <property type="entry name" value="Translation factors"/>
    <property type="match status" value="2"/>
</dbReference>
<dbReference type="SUPFAM" id="SSF52156">
    <property type="entry name" value="Initiation factor IF2/eIF5b, domain 3"/>
    <property type="match status" value="1"/>
</dbReference>
<feature type="compositionally biased region" description="Basic and acidic residues" evidence="13">
    <location>
        <begin position="584"/>
        <end position="622"/>
    </location>
</feature>
<evidence type="ECO:0000256" key="10">
    <source>
        <dbReference type="ARBA" id="ARBA00022917"/>
    </source>
</evidence>
<feature type="compositionally biased region" description="Basic residues" evidence="13">
    <location>
        <begin position="439"/>
        <end position="448"/>
    </location>
</feature>
<dbReference type="CDD" id="cd01887">
    <property type="entry name" value="IF2_eIF5B"/>
    <property type="match status" value="1"/>
</dbReference>
<feature type="compositionally biased region" description="Basic residues" evidence="13">
    <location>
        <begin position="43"/>
        <end position="54"/>
    </location>
</feature>
<dbReference type="InterPro" id="IPR023115">
    <property type="entry name" value="TIF_IF2_dom3"/>
</dbReference>
<dbReference type="Gene3D" id="3.40.50.300">
    <property type="entry name" value="P-loop containing nucleotide triphosphate hydrolases"/>
    <property type="match status" value="1"/>
</dbReference>
<sequence length="1249" mass="139656">MAKKKGKKGKKGNQRPQKRVEEDDFDPLKDAVIDEEFAIPTASKKKNKHKPKKVEKKEAESVPVPSGPLSNVKSKAKLYKITEESIAMLEEEGMEDGDLPDMEEGDLVEMGLSAEQAAQLAKLVRGDPADEEKTGSPLSKLRGCAQSHGIADGTFETLEREELTDEDLADLESSDLVDMGLSHEQAAAVVAAVKGEPAPAAAPKKLKLLREKAEEFKIDDAVIDVLAKEDLDDDDLFDLEKDDYKSMGLKIGKVIRIMKAVKALKAEREATKPETTTAPEPKPTSKPASKPEPEPTSKLTEPKPSAKKTDNNDDPFSEFAHEKPKEEKLSKAQLKRRRQRERAAAEAKGGKVGDKEGDQPLDPSKMSKKQLKKYKQRLKKEEEAKRKAAALAKLKAEAERRKREEEERQRQEKLRREEEKRKAEEEARRQAEEELRRKEEKKRRRREMKKAGLILTKKQKEEKKRREAAARRLAEQRAAQGLPTDTSSTKRPIKRRPKPKSKKLLALLEAEARRKAAEEAEAARQAAEESAAAKAKKGGEEDGEDGGWEAEADEEGGWEAEADEEDGGWEAEADDAEQEEKEQEEANRKAEEEAKREAERKAKEQKKKLEDEKKKAAEEKASTKKTSKKGKKTGRSKGDSKKKRKDNRELRSPICCILGHVDTGKTKLLDKMRSTNVQDREAGGITQQIGATYFPMKNIEKATEELVKQTGKSLNAKIPGLLMIDTPGHESFTNLRARGSNLCDIAILVVDIMHLLEPQTLESIRLLKERKTPFIVALNKVDRLFEWKSTPNGPIRQSLKNQAGYVKQEFDTRTNQVIAAFAKEAEINTCLYYKNKDYKVWNSLVPTSAHTGEGIPDLLWLLVKMTQTFMRDQIAVSYSDLQCTVLEVKKVEGLGTTIDVVLVNGILREGDTIVVCGLQGPIVTSIRALLTPPPMREIRVKAEYIKHKQIKAAMGVKITANGLEHAVAGTQLLVCGPRDDIEDLKDESMADLASILSRVDPSGQGVYVQASTLGSLEALLQFLEDSKVPVSGVAIGPVHKKDVMKAAVMREHREEYAVILAFDVSASPEAKQMAAEMGVTIFTANIIYHLFDMVTKYFDDIRKKRRAEAAPKAVFPCILKIIPEFVFNKRSPIVVGVEVVEGILRKGTPLVITDKNPHLDIGTVTSIELEHKEKTEAKKGEQVCIKIEQNRGNQIILLGRHFSIENPMISKLSRESIRLLKENFKEDLEMEDWKLVVKLKKTFGIIGKA</sequence>
<feature type="compositionally biased region" description="Basic and acidic residues" evidence="13">
    <location>
        <begin position="510"/>
        <end position="522"/>
    </location>
</feature>
<evidence type="ECO:0000256" key="3">
    <source>
        <dbReference type="ARBA" id="ARBA00011986"/>
    </source>
</evidence>
<dbReference type="EMBL" id="HBEM01016126">
    <property type="protein sequence ID" value="CAD8451770.1"/>
    <property type="molecule type" value="Transcribed_RNA"/>
</dbReference>
<dbReference type="GO" id="GO:0005739">
    <property type="term" value="C:mitochondrion"/>
    <property type="evidence" value="ECO:0007669"/>
    <property type="project" value="TreeGrafter"/>
</dbReference>
<gene>
    <name evidence="15" type="ORF">LAMO00422_LOCUS11097</name>
</gene>
<evidence type="ECO:0000256" key="1">
    <source>
        <dbReference type="ARBA" id="ARBA00004496"/>
    </source>
</evidence>
<dbReference type="FunFam" id="3.40.50.300:FF:000112">
    <property type="entry name" value="Eukaryotic translation initiation factor 5B"/>
    <property type="match status" value="1"/>
</dbReference>
<feature type="compositionally biased region" description="Basic residues" evidence="13">
    <location>
        <begin position="366"/>
        <end position="378"/>
    </location>
</feature>
<comment type="similarity">
    <text evidence="2">Belongs to the TRAFAC class translation factor GTPase superfamily. Classic translation factor GTPase family. IF-2 subfamily.</text>
</comment>
<dbReference type="GO" id="GO:0046872">
    <property type="term" value="F:metal ion binding"/>
    <property type="evidence" value="ECO:0007669"/>
    <property type="project" value="UniProtKB-KW"/>
</dbReference>